<comment type="subcellular location">
    <subcellularLocation>
        <location evidence="5">Cytoplasm</location>
        <location evidence="5">Cytoskeleton</location>
        <location evidence="5">Microtubule organizing center</location>
    </subcellularLocation>
</comment>
<dbReference type="GO" id="GO:0000278">
    <property type="term" value="P:mitotic cell cycle"/>
    <property type="evidence" value="ECO:0007669"/>
    <property type="project" value="TreeGrafter"/>
</dbReference>
<dbReference type="PANTHER" id="PTHR19302">
    <property type="entry name" value="GAMMA TUBULIN COMPLEX PROTEIN"/>
    <property type="match status" value="1"/>
</dbReference>
<dbReference type="GO" id="GO:0043015">
    <property type="term" value="F:gamma-tubulin binding"/>
    <property type="evidence" value="ECO:0007669"/>
    <property type="project" value="InterPro"/>
</dbReference>
<keyword evidence="4 5" id="KW-0206">Cytoskeleton</keyword>
<organism evidence="9">
    <name type="scientific">Taenia asiatica</name>
    <name type="common">Asian tapeworm</name>
    <dbReference type="NCBI Taxonomy" id="60517"/>
    <lineage>
        <taxon>Eukaryota</taxon>
        <taxon>Metazoa</taxon>
        <taxon>Spiralia</taxon>
        <taxon>Lophotrochozoa</taxon>
        <taxon>Platyhelminthes</taxon>
        <taxon>Cestoda</taxon>
        <taxon>Eucestoda</taxon>
        <taxon>Cyclophyllidea</taxon>
        <taxon>Taeniidae</taxon>
        <taxon>Taenia</taxon>
    </lineage>
</organism>
<name>A0A0R3W6K6_TAEAS</name>
<reference evidence="7 8" key="2">
    <citation type="submission" date="2018-11" db="EMBL/GenBank/DDBJ databases">
        <authorList>
            <consortium name="Pathogen Informatics"/>
        </authorList>
    </citation>
    <scope>NUCLEOTIDE SEQUENCE [LARGE SCALE GENOMIC DNA]</scope>
</reference>
<dbReference type="GO" id="GO:0000930">
    <property type="term" value="C:gamma-tubulin complex"/>
    <property type="evidence" value="ECO:0007669"/>
    <property type="project" value="TreeGrafter"/>
</dbReference>
<evidence type="ECO:0000313" key="8">
    <source>
        <dbReference type="Proteomes" id="UP000282613"/>
    </source>
</evidence>
<comment type="similarity">
    <text evidence="1 5">Belongs to the TUBGCP family.</text>
</comment>
<evidence type="ECO:0000256" key="3">
    <source>
        <dbReference type="ARBA" id="ARBA00022701"/>
    </source>
</evidence>
<dbReference type="EMBL" id="UYRS01018446">
    <property type="protein sequence ID" value="VDK35712.1"/>
    <property type="molecule type" value="Genomic_DNA"/>
</dbReference>
<dbReference type="Proteomes" id="UP000282613">
    <property type="component" value="Unassembled WGS sequence"/>
</dbReference>
<dbReference type="InterPro" id="IPR042241">
    <property type="entry name" value="GCP_C_sf"/>
</dbReference>
<evidence type="ECO:0000313" key="9">
    <source>
        <dbReference type="WBParaSite" id="TASK_0000584001-mRNA-1"/>
    </source>
</evidence>
<dbReference type="GO" id="GO:0007020">
    <property type="term" value="P:microtubule nucleation"/>
    <property type="evidence" value="ECO:0007669"/>
    <property type="project" value="InterPro"/>
</dbReference>
<dbReference type="AlphaFoldDB" id="A0A0R3W6K6"/>
<dbReference type="GO" id="GO:0031122">
    <property type="term" value="P:cytoplasmic microtubule organization"/>
    <property type="evidence" value="ECO:0007669"/>
    <property type="project" value="TreeGrafter"/>
</dbReference>
<evidence type="ECO:0000256" key="2">
    <source>
        <dbReference type="ARBA" id="ARBA00022490"/>
    </source>
</evidence>
<sequence length="763" mass="86466">MIDTSDTDTVTPNDSDGVTFPCPWSDLPLAPPSSLKLEDFDEISLLKKVQVEYWWVKETNIKTGPDTNSHFKNIWLTSLDMGQSELRIELSEYQVVRECLWALLGAGRGYLFTYYTDCEVLIRNLCLYVQKLACLTHLTYGALDAFCIEIAKYCTCVLQIRAFTDFVLLTRSGTVPLPFTRLAESCARLTQDTREAIALLEEVAKMPDTLPLTLVGMINKLQPWFRRLSFMAALVQQVCSPQLTTIMSDTTSILLLNRLEELSYTISHNLSDPYLVDLINDAYVSVTEAYLSDLLSKSENQLFTAPFLRRDSEFPPTHPMFWELGITLSKSGVPNVLLPIINDIFVGVKSRTLLQTIASTFRVPKVAEICKSIAPPTTQPPNVGMDSVLEFDPLDDLELHEVAKSMRSIALKRSSNTLPLSPPRKREKSPGRTIRHLMESVRLLSKRISAQLCSSLLQGPITLRSRFEGDLVSNDFHLTHAFTCLADVALFRAGDRMNTFCQSLFLLREAEWTEAKVNNLLREQLTFICGEKSWIYKQIRIGLDNQSNVTGDKVLPARASALRLWVDVPWPLNVVLTAKNLGVYRQVFKFLLTLKHAKWTLDSARWAQSAANHKLTILRSRFLFVINGLHAFIADNIEATHVRFMQEVKQLQNDCTLDTLMANFTQYLTRISQLCLLEDCASQQILSRALRGLFELCLHFQLPDVTASHLAGEFSTRVAFLRTVLAEAMQDGGRTEKATPFLHVLELAHRFNIGMQTRLHFNW</sequence>
<gene>
    <name evidence="7" type="ORF">TASK_LOCUS5841</name>
</gene>
<dbReference type="Pfam" id="PF04130">
    <property type="entry name" value="GCP_C_terminal"/>
    <property type="match status" value="1"/>
</dbReference>
<keyword evidence="8" id="KW-1185">Reference proteome</keyword>
<dbReference type="WBParaSite" id="TASK_0000584001-mRNA-1">
    <property type="protein sequence ID" value="TASK_0000584001-mRNA-1"/>
    <property type="gene ID" value="TASK_0000584001"/>
</dbReference>
<evidence type="ECO:0000256" key="1">
    <source>
        <dbReference type="ARBA" id="ARBA00010337"/>
    </source>
</evidence>
<dbReference type="GO" id="GO:0051225">
    <property type="term" value="P:spindle assembly"/>
    <property type="evidence" value="ECO:0007669"/>
    <property type="project" value="TreeGrafter"/>
</dbReference>
<keyword evidence="3 5" id="KW-0493">Microtubule</keyword>
<dbReference type="Gene3D" id="1.20.120.1900">
    <property type="entry name" value="Gamma-tubulin complex, C-terminal domain"/>
    <property type="match status" value="1"/>
</dbReference>
<dbReference type="InterPro" id="IPR007259">
    <property type="entry name" value="GCP"/>
</dbReference>
<dbReference type="OrthoDB" id="66546at2759"/>
<dbReference type="GO" id="GO:0051011">
    <property type="term" value="F:microtubule minus-end binding"/>
    <property type="evidence" value="ECO:0007669"/>
    <property type="project" value="TreeGrafter"/>
</dbReference>
<dbReference type="GO" id="GO:0005874">
    <property type="term" value="C:microtubule"/>
    <property type="evidence" value="ECO:0007669"/>
    <property type="project" value="UniProtKB-KW"/>
</dbReference>
<accession>A0A0R3W6K6</accession>
<evidence type="ECO:0000256" key="5">
    <source>
        <dbReference type="RuleBase" id="RU363050"/>
    </source>
</evidence>
<dbReference type="STRING" id="60517.A0A0R3W6K6"/>
<feature type="domain" description="Gamma tubulin complex component C-terminal" evidence="6">
    <location>
        <begin position="518"/>
        <end position="702"/>
    </location>
</feature>
<evidence type="ECO:0000256" key="4">
    <source>
        <dbReference type="ARBA" id="ARBA00023212"/>
    </source>
</evidence>
<evidence type="ECO:0000313" key="7">
    <source>
        <dbReference type="EMBL" id="VDK35712.1"/>
    </source>
</evidence>
<dbReference type="PANTHER" id="PTHR19302:SF33">
    <property type="entry name" value="GAMMA-TUBULIN COMPLEX COMPONENT 5"/>
    <property type="match status" value="1"/>
</dbReference>
<dbReference type="GO" id="GO:0000922">
    <property type="term" value="C:spindle pole"/>
    <property type="evidence" value="ECO:0007669"/>
    <property type="project" value="InterPro"/>
</dbReference>
<dbReference type="GO" id="GO:0051321">
    <property type="term" value="P:meiotic cell cycle"/>
    <property type="evidence" value="ECO:0007669"/>
    <property type="project" value="TreeGrafter"/>
</dbReference>
<keyword evidence="2 5" id="KW-0963">Cytoplasm</keyword>
<proteinExistence type="inferred from homology"/>
<dbReference type="InterPro" id="IPR040457">
    <property type="entry name" value="GCP_C"/>
</dbReference>
<reference evidence="9" key="1">
    <citation type="submission" date="2017-02" db="UniProtKB">
        <authorList>
            <consortium name="WormBaseParasite"/>
        </authorList>
    </citation>
    <scope>IDENTIFICATION</scope>
</reference>
<protein>
    <recommendedName>
        <fullName evidence="5">Gamma-tubulin complex component</fullName>
    </recommendedName>
</protein>
<evidence type="ECO:0000259" key="6">
    <source>
        <dbReference type="Pfam" id="PF04130"/>
    </source>
</evidence>